<evidence type="ECO:0000256" key="1">
    <source>
        <dbReference type="SAM" id="Phobius"/>
    </source>
</evidence>
<dbReference type="Proteomes" id="UP000030533">
    <property type="component" value="Unassembled WGS sequence"/>
</dbReference>
<sequence>MVIKYSCAIHRGHQQEKRGLKMNLISVGIIVEIFLFVGVFLWVRKLISKQSRQPSLSKKTIKNLKF</sequence>
<comment type="caution">
    <text evidence="2">The sequence shown here is derived from an EMBL/GenBank/DDBJ whole genome shotgun (WGS) entry which is preliminary data.</text>
</comment>
<accession>A0A0A2ALI7</accession>
<gene>
    <name evidence="2" type="ORF">EU98_0421</name>
</gene>
<dbReference type="EMBL" id="JNAO01000004">
    <property type="protein sequence ID" value="KGG02481.1"/>
    <property type="molecule type" value="Genomic_DNA"/>
</dbReference>
<feature type="transmembrane region" description="Helical" evidence="1">
    <location>
        <begin position="24"/>
        <end position="43"/>
    </location>
</feature>
<evidence type="ECO:0000313" key="3">
    <source>
        <dbReference type="Proteomes" id="UP000030533"/>
    </source>
</evidence>
<proteinExistence type="predicted"/>
<dbReference type="STRING" id="167548.EU98_0421"/>
<reference evidence="3" key="1">
    <citation type="journal article" date="2014" name="Sci. Data">
        <title>Genomes of diverse isolates of the marine cyanobacterium Prochlorococcus.</title>
        <authorList>
            <person name="Biller S."/>
            <person name="Berube P."/>
            <person name="Thompson J."/>
            <person name="Kelly L."/>
            <person name="Roggensack S."/>
            <person name="Awad L."/>
            <person name="Roache-Johnson K."/>
            <person name="Ding H."/>
            <person name="Giovannoni S.J."/>
            <person name="Moore L.R."/>
            <person name="Chisholm S.W."/>
        </authorList>
    </citation>
    <scope>NUCLEOTIDE SEQUENCE [LARGE SCALE GENOMIC DNA]</scope>
    <source>
        <strain evidence="3">MIT 9314</strain>
    </source>
</reference>
<keyword evidence="1" id="KW-0812">Transmembrane</keyword>
<organism evidence="2 3">
    <name type="scientific">Prochlorococcus marinus str. MIT 9314</name>
    <dbReference type="NCBI Taxonomy" id="167548"/>
    <lineage>
        <taxon>Bacteria</taxon>
        <taxon>Bacillati</taxon>
        <taxon>Cyanobacteriota</taxon>
        <taxon>Cyanophyceae</taxon>
        <taxon>Synechococcales</taxon>
        <taxon>Prochlorococcaceae</taxon>
        <taxon>Prochlorococcus</taxon>
    </lineage>
</organism>
<protein>
    <submittedName>
        <fullName evidence="2">Uncharacterized protein</fullName>
    </submittedName>
</protein>
<name>A0A0A2ALI7_PROMR</name>
<evidence type="ECO:0000313" key="2">
    <source>
        <dbReference type="EMBL" id="KGG02481.1"/>
    </source>
</evidence>
<dbReference type="AlphaFoldDB" id="A0A0A2ALI7"/>
<keyword evidence="1" id="KW-0472">Membrane</keyword>
<keyword evidence="1" id="KW-1133">Transmembrane helix</keyword>